<dbReference type="Proteomes" id="UP000824264">
    <property type="component" value="Unassembled WGS sequence"/>
</dbReference>
<dbReference type="Gene3D" id="1.10.260.40">
    <property type="entry name" value="lambda repressor-like DNA-binding domains"/>
    <property type="match status" value="1"/>
</dbReference>
<dbReference type="PROSITE" id="PS50932">
    <property type="entry name" value="HTH_LACI_2"/>
    <property type="match status" value="1"/>
</dbReference>
<feature type="domain" description="HTH lacI-type" evidence="5">
    <location>
        <begin position="7"/>
        <end position="63"/>
    </location>
</feature>
<dbReference type="InterPro" id="IPR028082">
    <property type="entry name" value="Peripla_BP_I"/>
</dbReference>
<name>A0A9D1U8W7_9BACT</name>
<dbReference type="Pfam" id="PF13377">
    <property type="entry name" value="Peripla_BP_3"/>
    <property type="match status" value="1"/>
</dbReference>
<evidence type="ECO:0000256" key="3">
    <source>
        <dbReference type="ARBA" id="ARBA00023163"/>
    </source>
</evidence>
<reference evidence="6" key="1">
    <citation type="journal article" date="2021" name="PeerJ">
        <title>Extensive microbial diversity within the chicken gut microbiome revealed by metagenomics and culture.</title>
        <authorList>
            <person name="Gilroy R."/>
            <person name="Ravi A."/>
            <person name="Getino M."/>
            <person name="Pursley I."/>
            <person name="Horton D.L."/>
            <person name="Alikhan N.F."/>
            <person name="Baker D."/>
            <person name="Gharbi K."/>
            <person name="Hall N."/>
            <person name="Watson M."/>
            <person name="Adriaenssens E.M."/>
            <person name="Foster-Nyarko E."/>
            <person name="Jarju S."/>
            <person name="Secka A."/>
            <person name="Antonio M."/>
            <person name="Oren A."/>
            <person name="Chaudhuri R.R."/>
            <person name="La Ragione R."/>
            <person name="Hildebrand F."/>
            <person name="Pallen M.J."/>
        </authorList>
    </citation>
    <scope>NUCLEOTIDE SEQUENCE</scope>
    <source>
        <strain evidence="6">ChiSxjej5B17-1746</strain>
    </source>
</reference>
<gene>
    <name evidence="6" type="ORF">H9874_05105</name>
</gene>
<dbReference type="GO" id="GO:0003700">
    <property type="term" value="F:DNA-binding transcription factor activity"/>
    <property type="evidence" value="ECO:0007669"/>
    <property type="project" value="TreeGrafter"/>
</dbReference>
<dbReference type="CDD" id="cd06267">
    <property type="entry name" value="PBP1_LacI_sugar_binding-like"/>
    <property type="match status" value="1"/>
</dbReference>
<reference evidence="6" key="2">
    <citation type="submission" date="2021-04" db="EMBL/GenBank/DDBJ databases">
        <authorList>
            <person name="Gilroy R."/>
        </authorList>
    </citation>
    <scope>NUCLEOTIDE SEQUENCE</scope>
    <source>
        <strain evidence="6">ChiSxjej5B17-1746</strain>
    </source>
</reference>
<dbReference type="SMART" id="SM00354">
    <property type="entry name" value="HTH_LACI"/>
    <property type="match status" value="1"/>
</dbReference>
<dbReference type="CDD" id="cd01392">
    <property type="entry name" value="HTH_LacI"/>
    <property type="match status" value="1"/>
</dbReference>
<feature type="compositionally biased region" description="Low complexity" evidence="4">
    <location>
        <begin position="373"/>
        <end position="387"/>
    </location>
</feature>
<dbReference type="Gene3D" id="3.40.50.2300">
    <property type="match status" value="2"/>
</dbReference>
<evidence type="ECO:0000256" key="1">
    <source>
        <dbReference type="ARBA" id="ARBA00023015"/>
    </source>
</evidence>
<keyword evidence="3" id="KW-0804">Transcription</keyword>
<dbReference type="AlphaFoldDB" id="A0A9D1U8W7"/>
<dbReference type="SUPFAM" id="SSF47413">
    <property type="entry name" value="lambda repressor-like DNA-binding domains"/>
    <property type="match status" value="1"/>
</dbReference>
<keyword evidence="1" id="KW-0805">Transcription regulation</keyword>
<dbReference type="InterPro" id="IPR000843">
    <property type="entry name" value="HTH_LacI"/>
</dbReference>
<accession>A0A9D1U8W7</accession>
<feature type="region of interest" description="Disordered" evidence="4">
    <location>
        <begin position="340"/>
        <end position="397"/>
    </location>
</feature>
<organism evidence="6 7">
    <name type="scientific">Candidatus Bilophila faecipullorum</name>
    <dbReference type="NCBI Taxonomy" id="2838482"/>
    <lineage>
        <taxon>Bacteria</taxon>
        <taxon>Pseudomonadati</taxon>
        <taxon>Thermodesulfobacteriota</taxon>
        <taxon>Desulfovibrionia</taxon>
        <taxon>Desulfovibrionales</taxon>
        <taxon>Desulfovibrionaceae</taxon>
        <taxon>Bilophila</taxon>
    </lineage>
</organism>
<evidence type="ECO:0000256" key="2">
    <source>
        <dbReference type="ARBA" id="ARBA00023125"/>
    </source>
</evidence>
<dbReference type="Pfam" id="PF00356">
    <property type="entry name" value="LacI"/>
    <property type="match status" value="1"/>
</dbReference>
<evidence type="ECO:0000313" key="7">
    <source>
        <dbReference type="Proteomes" id="UP000824264"/>
    </source>
</evidence>
<dbReference type="InterPro" id="IPR046335">
    <property type="entry name" value="LacI/GalR-like_sensor"/>
</dbReference>
<dbReference type="SUPFAM" id="SSF53822">
    <property type="entry name" value="Periplasmic binding protein-like I"/>
    <property type="match status" value="1"/>
</dbReference>
<dbReference type="GO" id="GO:0000976">
    <property type="term" value="F:transcription cis-regulatory region binding"/>
    <property type="evidence" value="ECO:0007669"/>
    <property type="project" value="TreeGrafter"/>
</dbReference>
<evidence type="ECO:0000313" key="6">
    <source>
        <dbReference type="EMBL" id="HIW78508.1"/>
    </source>
</evidence>
<feature type="non-terminal residue" evidence="6">
    <location>
        <position position="397"/>
    </location>
</feature>
<protein>
    <submittedName>
        <fullName evidence="6">Substrate-binding domain-containing protein</fullName>
    </submittedName>
</protein>
<proteinExistence type="predicted"/>
<keyword evidence="2" id="KW-0238">DNA-binding</keyword>
<dbReference type="PANTHER" id="PTHR30146:SF109">
    <property type="entry name" value="HTH-TYPE TRANSCRIPTIONAL REGULATOR GALS"/>
    <property type="match status" value="1"/>
</dbReference>
<evidence type="ECO:0000259" key="5">
    <source>
        <dbReference type="PROSITE" id="PS50932"/>
    </source>
</evidence>
<comment type="caution">
    <text evidence="6">The sequence shown here is derived from an EMBL/GenBank/DDBJ whole genome shotgun (WGS) entry which is preliminary data.</text>
</comment>
<sequence>MSARNKVTLADVSKESGFSPATVSMILGGRADVSFAPETVRRVREAAERLGYAPASKKRAALFQRRNALIVCPNVLNPYYSTLVQSIQQAADARGYDTLVHTTYRDRESEVRILNAAAGSDLAGIVFAMMPQCTELVERVNRRLPVVVIGDRNSSLNVDTVELNNYSAGAIIARYMIELGHRHIAYISTTLNEANSARVRRLEGLRDTYRELCPEGSVLVRSRDVSPGDELGSVTIEHDVGRELAHKCLSDKRLTAFVAVNDMVAYGVLDAVRAAGFRVPEDYSVCGFDNIFPSHFLPVGLTTVEHYIVDKGRNAFEMLHAKLSGETSDHNITRVEFRHHLIVRGSTAPPRSTPEAARSDKTQPPQTPPQEKTPPAAAASEETAPQPVEAGQTGTPT</sequence>
<dbReference type="PANTHER" id="PTHR30146">
    <property type="entry name" value="LACI-RELATED TRANSCRIPTIONAL REPRESSOR"/>
    <property type="match status" value="1"/>
</dbReference>
<evidence type="ECO:0000256" key="4">
    <source>
        <dbReference type="SAM" id="MobiDB-lite"/>
    </source>
</evidence>
<dbReference type="EMBL" id="DXGI01000183">
    <property type="protein sequence ID" value="HIW78508.1"/>
    <property type="molecule type" value="Genomic_DNA"/>
</dbReference>
<dbReference type="InterPro" id="IPR010982">
    <property type="entry name" value="Lambda_DNA-bd_dom_sf"/>
</dbReference>